<dbReference type="eggNOG" id="COG1414">
    <property type="taxonomic scope" value="Bacteria"/>
</dbReference>
<dbReference type="PROSITE" id="PS51077">
    <property type="entry name" value="HTH_ICLR"/>
    <property type="match status" value="1"/>
</dbReference>
<dbReference type="SMART" id="SM00346">
    <property type="entry name" value="HTH_ICLR"/>
    <property type="match status" value="1"/>
</dbReference>
<evidence type="ECO:0000256" key="2">
    <source>
        <dbReference type="ARBA" id="ARBA00023125"/>
    </source>
</evidence>
<evidence type="ECO:0000313" key="7">
    <source>
        <dbReference type="Proteomes" id="UP000008366"/>
    </source>
</evidence>
<dbReference type="RefSeq" id="WP_006593313.1">
    <property type="nucleotide sequence ID" value="NZ_BAHD01000048.1"/>
</dbReference>
<dbReference type="GO" id="GO:0003677">
    <property type="term" value="F:DNA binding"/>
    <property type="evidence" value="ECO:0007669"/>
    <property type="project" value="UniProtKB-KW"/>
</dbReference>
<dbReference type="SUPFAM" id="SSF55781">
    <property type="entry name" value="GAF domain-like"/>
    <property type="match status" value="1"/>
</dbReference>
<gene>
    <name evidence="6" type="ORF">KILIM_048_00190</name>
</gene>
<dbReference type="AlphaFoldDB" id="K6WSI9"/>
<reference evidence="6 7" key="1">
    <citation type="submission" date="2012-08" db="EMBL/GenBank/DDBJ databases">
        <title>Whole genome shotgun sequence of Kineosphaera limosa NBRC 100340.</title>
        <authorList>
            <person name="Yoshida I."/>
            <person name="Isaki S."/>
            <person name="Hosoyama A."/>
            <person name="Tsuchikane K."/>
            <person name="Katsumata H."/>
            <person name="Ando Y."/>
            <person name="Ohji S."/>
            <person name="Hamada M."/>
            <person name="Tamura T."/>
            <person name="Yamazoe A."/>
            <person name="Yamazaki S."/>
            <person name="Fujita N."/>
        </authorList>
    </citation>
    <scope>NUCLEOTIDE SEQUENCE [LARGE SCALE GENOMIC DNA]</scope>
    <source>
        <strain evidence="6 7">NBRC 100340</strain>
    </source>
</reference>
<sequence length="252" mass="26518">MAQTGTQSIDRAADLLARILGAGGEPVTFTQLCDEAGYPRSTTSRILAALERHELLRRDGSGGWGAGAVIEQYANGQDRHEHLVREAMPVMEELGEKTGETINFGIALGHRVVQVAQVDSAYFLGSRDWVGVDLPAHTSALGKALYAAGAIPAPTGALDQRTEQTIADARSLVAQFEQIRRRGYAVTMDELEIGLTGIAAPVRRGEVVVAALGLSGPTSRLASTIESTAQDVVTAAATISARLGRSRTEGAA</sequence>
<dbReference type="Pfam" id="PF01614">
    <property type="entry name" value="IclR_C"/>
    <property type="match status" value="1"/>
</dbReference>
<dbReference type="InterPro" id="IPR036388">
    <property type="entry name" value="WH-like_DNA-bd_sf"/>
</dbReference>
<dbReference type="EMBL" id="BAHD01000048">
    <property type="protein sequence ID" value="GAB96781.1"/>
    <property type="molecule type" value="Genomic_DNA"/>
</dbReference>
<evidence type="ECO:0000259" key="5">
    <source>
        <dbReference type="PROSITE" id="PS51078"/>
    </source>
</evidence>
<dbReference type="Gene3D" id="3.30.450.40">
    <property type="match status" value="1"/>
</dbReference>
<dbReference type="Gene3D" id="1.10.10.10">
    <property type="entry name" value="Winged helix-like DNA-binding domain superfamily/Winged helix DNA-binding domain"/>
    <property type="match status" value="1"/>
</dbReference>
<evidence type="ECO:0000256" key="1">
    <source>
        <dbReference type="ARBA" id="ARBA00023015"/>
    </source>
</evidence>
<dbReference type="InterPro" id="IPR005471">
    <property type="entry name" value="Tscrpt_reg_IclR_N"/>
</dbReference>
<name>K6WSI9_9MICO</name>
<dbReference type="SUPFAM" id="SSF46785">
    <property type="entry name" value="Winged helix' DNA-binding domain"/>
    <property type="match status" value="1"/>
</dbReference>
<dbReference type="GO" id="GO:0045892">
    <property type="term" value="P:negative regulation of DNA-templated transcription"/>
    <property type="evidence" value="ECO:0007669"/>
    <property type="project" value="TreeGrafter"/>
</dbReference>
<dbReference type="InterPro" id="IPR029016">
    <property type="entry name" value="GAF-like_dom_sf"/>
</dbReference>
<dbReference type="PANTHER" id="PTHR30136">
    <property type="entry name" value="HELIX-TURN-HELIX TRANSCRIPTIONAL REGULATOR, ICLR FAMILY"/>
    <property type="match status" value="1"/>
</dbReference>
<evidence type="ECO:0000259" key="4">
    <source>
        <dbReference type="PROSITE" id="PS51077"/>
    </source>
</evidence>
<organism evidence="6 7">
    <name type="scientific">Kineosphaera limosa NBRC 100340</name>
    <dbReference type="NCBI Taxonomy" id="1184609"/>
    <lineage>
        <taxon>Bacteria</taxon>
        <taxon>Bacillati</taxon>
        <taxon>Actinomycetota</taxon>
        <taxon>Actinomycetes</taxon>
        <taxon>Micrococcales</taxon>
        <taxon>Dermatophilaceae</taxon>
        <taxon>Kineosphaera</taxon>
    </lineage>
</organism>
<dbReference type="PROSITE" id="PS51078">
    <property type="entry name" value="ICLR_ED"/>
    <property type="match status" value="1"/>
</dbReference>
<protein>
    <submittedName>
        <fullName evidence="6">Putative IclR family transcriptional regulator</fullName>
    </submittedName>
</protein>
<accession>K6WSI9</accession>
<dbReference type="InterPro" id="IPR050707">
    <property type="entry name" value="HTH_MetabolicPath_Reg"/>
</dbReference>
<comment type="caution">
    <text evidence="6">The sequence shown here is derived from an EMBL/GenBank/DDBJ whole genome shotgun (WGS) entry which is preliminary data.</text>
</comment>
<dbReference type="PANTHER" id="PTHR30136:SF39">
    <property type="entry name" value="TRANSCRIPTIONAL REGULATORY PROTEIN"/>
    <property type="match status" value="1"/>
</dbReference>
<dbReference type="Pfam" id="PF09339">
    <property type="entry name" value="HTH_IclR"/>
    <property type="match status" value="1"/>
</dbReference>
<evidence type="ECO:0000313" key="6">
    <source>
        <dbReference type="EMBL" id="GAB96781.1"/>
    </source>
</evidence>
<feature type="domain" description="IclR-ED" evidence="5">
    <location>
        <begin position="69"/>
        <end position="245"/>
    </location>
</feature>
<keyword evidence="2" id="KW-0238">DNA-binding</keyword>
<keyword evidence="3" id="KW-0804">Transcription</keyword>
<dbReference type="Proteomes" id="UP000008366">
    <property type="component" value="Unassembled WGS sequence"/>
</dbReference>
<keyword evidence="7" id="KW-1185">Reference proteome</keyword>
<dbReference type="STRING" id="1184609.KILIM_048_00190"/>
<proteinExistence type="predicted"/>
<dbReference type="GO" id="GO:0003700">
    <property type="term" value="F:DNA-binding transcription factor activity"/>
    <property type="evidence" value="ECO:0007669"/>
    <property type="project" value="TreeGrafter"/>
</dbReference>
<evidence type="ECO:0000256" key="3">
    <source>
        <dbReference type="ARBA" id="ARBA00023163"/>
    </source>
</evidence>
<feature type="domain" description="HTH iclR-type" evidence="4">
    <location>
        <begin position="6"/>
        <end position="68"/>
    </location>
</feature>
<dbReference type="InterPro" id="IPR014757">
    <property type="entry name" value="Tscrpt_reg_IclR_C"/>
</dbReference>
<dbReference type="OrthoDB" id="7274111at2"/>
<keyword evidence="1" id="KW-0805">Transcription regulation</keyword>
<dbReference type="InterPro" id="IPR036390">
    <property type="entry name" value="WH_DNA-bd_sf"/>
</dbReference>